<dbReference type="Proteomes" id="UP000748308">
    <property type="component" value="Unassembled WGS sequence"/>
</dbReference>
<accession>A0A938BR72</accession>
<evidence type="ECO:0000259" key="6">
    <source>
        <dbReference type="PROSITE" id="PS51371"/>
    </source>
</evidence>
<dbReference type="InterPro" id="IPR000644">
    <property type="entry name" value="CBS_dom"/>
</dbReference>
<dbReference type="InterPro" id="IPR016169">
    <property type="entry name" value="FAD-bd_PCMH_sub2"/>
</dbReference>
<keyword evidence="5" id="KW-0812">Transmembrane</keyword>
<keyword evidence="1" id="KW-0677">Repeat</keyword>
<proteinExistence type="predicted"/>
<evidence type="ECO:0000256" key="3">
    <source>
        <dbReference type="PROSITE-ProRule" id="PRU00703"/>
    </source>
</evidence>
<dbReference type="GO" id="GO:0050660">
    <property type="term" value="F:flavin adenine dinucleotide binding"/>
    <property type="evidence" value="ECO:0007669"/>
    <property type="project" value="InterPro"/>
</dbReference>
<gene>
    <name evidence="7" type="ORF">FJY75_09365</name>
</gene>
<reference evidence="7" key="1">
    <citation type="submission" date="2019-03" db="EMBL/GenBank/DDBJ databases">
        <title>Lake Tanganyika Metagenome-Assembled Genomes (MAGs).</title>
        <authorList>
            <person name="Tran P."/>
        </authorList>
    </citation>
    <scope>NUCLEOTIDE SEQUENCE</scope>
    <source>
        <strain evidence="7">M_DeepCast_400m_m2_100</strain>
    </source>
</reference>
<keyword evidence="5" id="KW-0472">Membrane</keyword>
<feature type="transmembrane region" description="Helical" evidence="5">
    <location>
        <begin position="36"/>
        <end position="53"/>
    </location>
</feature>
<dbReference type="PROSITE" id="PS51371">
    <property type="entry name" value="CBS"/>
    <property type="match status" value="2"/>
</dbReference>
<evidence type="ECO:0000256" key="2">
    <source>
        <dbReference type="ARBA" id="ARBA00023122"/>
    </source>
</evidence>
<feature type="transmembrane region" description="Helical" evidence="5">
    <location>
        <begin position="6"/>
        <end position="24"/>
    </location>
</feature>
<dbReference type="InterPro" id="IPR046342">
    <property type="entry name" value="CBS_dom_sf"/>
</dbReference>
<dbReference type="InterPro" id="IPR036318">
    <property type="entry name" value="FAD-bd_PCMH-like_sf"/>
</dbReference>
<feature type="domain" description="CBS" evidence="6">
    <location>
        <begin position="219"/>
        <end position="275"/>
    </location>
</feature>
<feature type="domain" description="CBS" evidence="6">
    <location>
        <begin position="157"/>
        <end position="216"/>
    </location>
</feature>
<dbReference type="SUPFAM" id="SSF54631">
    <property type="entry name" value="CBS-domain pair"/>
    <property type="match status" value="1"/>
</dbReference>
<comment type="caution">
    <text evidence="7">The sequence shown here is derived from an EMBL/GenBank/DDBJ whole genome shotgun (WGS) entry which is preliminary data.</text>
</comment>
<evidence type="ECO:0000256" key="4">
    <source>
        <dbReference type="SAM" id="MobiDB-lite"/>
    </source>
</evidence>
<dbReference type="Pfam" id="PF00571">
    <property type="entry name" value="CBS"/>
    <property type="match status" value="2"/>
</dbReference>
<evidence type="ECO:0000313" key="7">
    <source>
        <dbReference type="EMBL" id="MBM3318045.1"/>
    </source>
</evidence>
<feature type="compositionally biased region" description="Low complexity" evidence="4">
    <location>
        <begin position="122"/>
        <end position="131"/>
    </location>
</feature>
<keyword evidence="5" id="KW-1133">Transmembrane helix</keyword>
<feature type="region of interest" description="Disordered" evidence="4">
    <location>
        <begin position="117"/>
        <end position="140"/>
    </location>
</feature>
<sequence>MSTLDAGLAFLGAYVAVGLLAASWRRAAESRGDTGLWIACCGYWLVAVWPRWIETAPESAPVAALVWMGLAFLLARAGALLGRRLPARGVAWLLGPAQALTLLLSWAAAARIERRRPGRGRGAAATSPGPGDEASQPAGDAVDSVVELGETTLEEILVPRSEVRALPEGASVGEWVELVAATRRTHLPVYGADLDEIRGYVCVKDLYRASSPEEPLARFVREARIVPESMRADDLLRELIAHKEKLAVVVDEFGGTAGLVRDHDLFEILLGEIEREGVAPGLRPLGMGVYLADGQLRIDDFNEASPVALPEGAYETLAGLFLARHGRIPRAGERLRLGGVTLEVIEATARRIVRLRVAIPAGGGALRAAAREGADGDR</sequence>
<dbReference type="InterPro" id="IPR044751">
    <property type="entry name" value="Ion_transp-like_CBS"/>
</dbReference>
<dbReference type="SUPFAM" id="SSF56176">
    <property type="entry name" value="FAD-binding/transporter-associated domain-like"/>
    <property type="match status" value="1"/>
</dbReference>
<dbReference type="PANTHER" id="PTHR22777:SF17">
    <property type="entry name" value="UPF0053 PROTEIN SLL0260"/>
    <property type="match status" value="1"/>
</dbReference>
<dbReference type="SMART" id="SM01091">
    <property type="entry name" value="CorC_HlyC"/>
    <property type="match status" value="1"/>
</dbReference>
<evidence type="ECO:0000256" key="5">
    <source>
        <dbReference type="SAM" id="Phobius"/>
    </source>
</evidence>
<name>A0A938BR72_UNCEI</name>
<feature type="transmembrane region" description="Helical" evidence="5">
    <location>
        <begin position="59"/>
        <end position="78"/>
    </location>
</feature>
<protein>
    <recommendedName>
        <fullName evidence="6">CBS domain-containing protein</fullName>
    </recommendedName>
</protein>
<keyword evidence="2 3" id="KW-0129">CBS domain</keyword>
<organism evidence="7 8">
    <name type="scientific">Eiseniibacteriota bacterium</name>
    <dbReference type="NCBI Taxonomy" id="2212470"/>
    <lineage>
        <taxon>Bacteria</taxon>
        <taxon>Candidatus Eiseniibacteriota</taxon>
    </lineage>
</organism>
<dbReference type="AlphaFoldDB" id="A0A938BR72"/>
<dbReference type="Gene3D" id="3.10.580.10">
    <property type="entry name" value="CBS-domain"/>
    <property type="match status" value="1"/>
</dbReference>
<evidence type="ECO:0000256" key="1">
    <source>
        <dbReference type="ARBA" id="ARBA00022737"/>
    </source>
</evidence>
<evidence type="ECO:0000313" key="8">
    <source>
        <dbReference type="Proteomes" id="UP000748308"/>
    </source>
</evidence>
<dbReference type="Pfam" id="PF03471">
    <property type="entry name" value="CorC_HlyC"/>
    <property type="match status" value="1"/>
</dbReference>
<dbReference type="CDD" id="cd04590">
    <property type="entry name" value="CBS_pair_CorC_HlyC_assoc"/>
    <property type="match status" value="1"/>
</dbReference>
<dbReference type="EMBL" id="VGIY01000248">
    <property type="protein sequence ID" value="MBM3318045.1"/>
    <property type="molecule type" value="Genomic_DNA"/>
</dbReference>
<dbReference type="InterPro" id="IPR005170">
    <property type="entry name" value="Transptr-assoc_dom"/>
</dbReference>
<dbReference type="PANTHER" id="PTHR22777">
    <property type="entry name" value="HEMOLYSIN-RELATED"/>
    <property type="match status" value="1"/>
</dbReference>
<dbReference type="GO" id="GO:0005886">
    <property type="term" value="C:plasma membrane"/>
    <property type="evidence" value="ECO:0007669"/>
    <property type="project" value="TreeGrafter"/>
</dbReference>
<dbReference type="Gene3D" id="3.30.465.10">
    <property type="match status" value="1"/>
</dbReference>
<feature type="transmembrane region" description="Helical" evidence="5">
    <location>
        <begin position="90"/>
        <end position="109"/>
    </location>
</feature>